<dbReference type="Pfam" id="PF17851">
    <property type="entry name" value="GH43_C2"/>
    <property type="match status" value="1"/>
</dbReference>
<dbReference type="InterPro" id="IPR023296">
    <property type="entry name" value="Glyco_hydro_beta-prop_sf"/>
</dbReference>
<keyword evidence="5" id="KW-0732">Signal</keyword>
<evidence type="ECO:0000256" key="4">
    <source>
        <dbReference type="RuleBase" id="RU361187"/>
    </source>
</evidence>
<feature type="domain" description="Beta-xylosidase C-terminal Concanavalin A-like" evidence="6">
    <location>
        <begin position="255"/>
        <end position="433"/>
    </location>
</feature>
<dbReference type="InterPro" id="IPR051795">
    <property type="entry name" value="Glycosyl_Hydrlase_43"/>
</dbReference>
<accession>A0A199P4C7</accession>
<evidence type="ECO:0000256" key="1">
    <source>
        <dbReference type="ARBA" id="ARBA00009865"/>
    </source>
</evidence>
<dbReference type="SUPFAM" id="SSF49899">
    <property type="entry name" value="Concanavalin A-like lectins/glucanases"/>
    <property type="match status" value="1"/>
</dbReference>
<dbReference type="Proteomes" id="UP000093858">
    <property type="component" value="Unassembled WGS sequence"/>
</dbReference>
<dbReference type="GO" id="GO:0005975">
    <property type="term" value="P:carbohydrate metabolic process"/>
    <property type="evidence" value="ECO:0007669"/>
    <property type="project" value="InterPro"/>
</dbReference>
<dbReference type="InterPro" id="IPR006710">
    <property type="entry name" value="Glyco_hydro_43"/>
</dbReference>
<comment type="caution">
    <text evidence="7">The sequence shown here is derived from an EMBL/GenBank/DDBJ whole genome shotgun (WGS) entry which is preliminary data.</text>
</comment>
<dbReference type="GO" id="GO:0004553">
    <property type="term" value="F:hydrolase activity, hydrolyzing O-glycosyl compounds"/>
    <property type="evidence" value="ECO:0007669"/>
    <property type="project" value="InterPro"/>
</dbReference>
<dbReference type="InterPro" id="IPR041542">
    <property type="entry name" value="GH43_C2"/>
</dbReference>
<evidence type="ECO:0000313" key="8">
    <source>
        <dbReference type="Proteomes" id="UP000093858"/>
    </source>
</evidence>
<feature type="chain" id="PRO_5008282423" evidence="5">
    <location>
        <begin position="27"/>
        <end position="436"/>
    </location>
</feature>
<dbReference type="EMBL" id="LWSU01000127">
    <property type="protein sequence ID" value="OAX55846.1"/>
    <property type="molecule type" value="Genomic_DNA"/>
</dbReference>
<keyword evidence="2 4" id="KW-0378">Hydrolase</keyword>
<protein>
    <submittedName>
        <fullName evidence="7">Xylosidase</fullName>
    </submittedName>
</protein>
<feature type="signal peptide" evidence="5">
    <location>
        <begin position="1"/>
        <end position="26"/>
    </location>
</feature>
<comment type="similarity">
    <text evidence="1 4">Belongs to the glycosyl hydrolase 43 family.</text>
</comment>
<dbReference type="RefSeq" id="WP_064539265.1">
    <property type="nucleotide sequence ID" value="NZ_LWSU01000127.1"/>
</dbReference>
<keyword evidence="3 4" id="KW-0326">Glycosidase</keyword>
<dbReference type="InterPro" id="IPR013320">
    <property type="entry name" value="ConA-like_dom_sf"/>
</dbReference>
<dbReference type="PANTHER" id="PTHR42812">
    <property type="entry name" value="BETA-XYLOSIDASE"/>
    <property type="match status" value="1"/>
</dbReference>
<dbReference type="AlphaFoldDB" id="A0A199P4C7"/>
<dbReference type="Gene3D" id="2.115.10.20">
    <property type="entry name" value="Glycosyl hydrolase domain, family 43"/>
    <property type="match status" value="2"/>
</dbReference>
<evidence type="ECO:0000256" key="5">
    <source>
        <dbReference type="SAM" id="SignalP"/>
    </source>
</evidence>
<proteinExistence type="inferred from homology"/>
<evidence type="ECO:0000259" key="6">
    <source>
        <dbReference type="Pfam" id="PF17851"/>
    </source>
</evidence>
<dbReference type="Pfam" id="PF04616">
    <property type="entry name" value="Glyco_hydro_43"/>
    <property type="match status" value="2"/>
</dbReference>
<dbReference type="PANTHER" id="PTHR42812:SF2">
    <property type="entry name" value="XYLOSIDASE_ARABINOSIDASE"/>
    <property type="match status" value="1"/>
</dbReference>
<dbReference type="SUPFAM" id="SSF75005">
    <property type="entry name" value="Arabinanase/levansucrase/invertase"/>
    <property type="match status" value="1"/>
</dbReference>
<gene>
    <name evidence="7" type="ORF">A6R73_15515</name>
</gene>
<evidence type="ECO:0000313" key="7">
    <source>
        <dbReference type="EMBL" id="OAX55846.1"/>
    </source>
</evidence>
<dbReference type="Gene3D" id="2.60.120.200">
    <property type="match status" value="1"/>
</dbReference>
<reference evidence="7 8" key="1">
    <citation type="submission" date="2016-04" db="EMBL/GenBank/DDBJ databases">
        <title>Xanthomonas translucens phylogeny.</title>
        <authorList>
            <person name="Langlois P."/>
        </authorList>
    </citation>
    <scope>NUCLEOTIDE SEQUENCE [LARGE SCALE GENOMIC DNA]</scope>
    <source>
        <strain evidence="7 8">B99</strain>
    </source>
</reference>
<evidence type="ECO:0000256" key="2">
    <source>
        <dbReference type="ARBA" id="ARBA00022801"/>
    </source>
</evidence>
<evidence type="ECO:0000256" key="3">
    <source>
        <dbReference type="ARBA" id="ARBA00023295"/>
    </source>
</evidence>
<sequence length="436" mass="48144">MASPTTSSLRWLLLAGLLAASTLAAAAEWKRGIEGQRIADQGDGSFLNPVLAGDHPDPSVLKDGDDYYLTLSSFDAYPGLPIWHSRDLVNWQPLGHAISENVGAIWAPDLVKHGTRYYIYFPARRGEQGQRSNFVVWADAITGPWSAPIDIGLGKYIDPGHAVGEDGKRYLFLSGGDYVQLSDDGLKVVGTPRHVYDWWMLYHGYENGYWTLGRQALLDPIEWTADGWFVAKGGDLGTPLKKPSGQALAHGLALSDDFRSGRLGPQWAFFNPGRDEDRRLSFGDGTLSVQGKGRAPRDSSPLTVIATDPAYQFEVEMQIEPGAQGGALLFYSERLYAGVGSNGEAFVMHRYGEERPAQLAPSAKSGRLWLRVRNDRHIVTIHSSRDGSTWTKYPVQMEVSGYHHNVAGKFLALKPALYAAGNGKVHFRHFRYRALE</sequence>
<organism evidence="7 8">
    <name type="scientific">Xanthomonas graminis pv. poae</name>
    <dbReference type="NCBI Taxonomy" id="227946"/>
    <lineage>
        <taxon>Bacteria</taxon>
        <taxon>Pseudomonadati</taxon>
        <taxon>Pseudomonadota</taxon>
        <taxon>Gammaproteobacteria</taxon>
        <taxon>Lysobacterales</taxon>
        <taxon>Lysobacteraceae</taxon>
        <taxon>Xanthomonas</taxon>
        <taxon>Xanthomonas translucens group</taxon>
        <taxon>Xanthomonas graminis</taxon>
    </lineage>
</organism>
<name>A0A199P4C7_9XANT</name>